<proteinExistence type="predicted"/>
<dbReference type="SUPFAM" id="SSF53756">
    <property type="entry name" value="UDP-Glycosyltransferase/glycogen phosphorylase"/>
    <property type="match status" value="1"/>
</dbReference>
<evidence type="ECO:0000313" key="2">
    <source>
        <dbReference type="EMBL" id="MFC5567817.1"/>
    </source>
</evidence>
<sequence>MPAIRPRIGYLVPCFPGPTHPAVRREVAALEAQGVEVVLLSDRPPPPALRVHGWCAEAMARTTYLARGLHRGLGALAGLPWAELRGAERGFARDLLGALGPARALVEAAARLGLRHVHVQSSGRVALVAALAERLGGPSYSLALHGPLSEDGPGQNLKWRAARFATVASRRLLAEVKTVLREDRPARLVVQPLGVDAGCFGPLPYAPPAPGEPLRLLACGRLEESRGLAELLLALRRLLDRGVPATLRIAGPDGAEGRNARPGLERRMRGLRLGERAVLTGPLGEERMREEMRAAHAFVRPNPREGLSAALMEAMACGLPVVAAATGGVRELVTHGVDGILVPPRDPGALAGALDALARSPARARALSEAARARVEAGFDAGRGAATLMRELGLRPWEEVEHDLPPLPLAMGTGLSGSAALR</sequence>
<gene>
    <name evidence="2" type="primary">epsE</name>
    <name evidence="2" type="ORF">ACFPOC_15495</name>
</gene>
<protein>
    <submittedName>
        <fullName evidence="2">Exopolysaccharide biosynthesis GT4 family glycosyltransferase EpsE</fullName>
    </submittedName>
</protein>
<dbReference type="EMBL" id="JBHSNA010000020">
    <property type="protein sequence ID" value="MFC5567817.1"/>
    <property type="molecule type" value="Genomic_DNA"/>
</dbReference>
<reference evidence="3" key="1">
    <citation type="journal article" date="2019" name="Int. J. Syst. Evol. Microbiol.">
        <title>The Global Catalogue of Microorganisms (GCM) 10K type strain sequencing project: providing services to taxonomists for standard genome sequencing and annotation.</title>
        <authorList>
            <consortium name="The Broad Institute Genomics Platform"/>
            <consortium name="The Broad Institute Genome Sequencing Center for Infectious Disease"/>
            <person name="Wu L."/>
            <person name="Ma J."/>
        </authorList>
    </citation>
    <scope>NUCLEOTIDE SEQUENCE [LARGE SCALE GENOMIC DNA]</scope>
    <source>
        <strain evidence="3">KACC 11588</strain>
    </source>
</reference>
<dbReference type="RefSeq" id="WP_209840812.1">
    <property type="nucleotide sequence ID" value="NZ_JAGGJP010000009.1"/>
</dbReference>
<dbReference type="Pfam" id="PF00534">
    <property type="entry name" value="Glycos_transf_1"/>
    <property type="match status" value="1"/>
</dbReference>
<dbReference type="NCBIfam" id="NF041876">
    <property type="entry name" value="EPS_EpsE"/>
    <property type="match status" value="1"/>
</dbReference>
<evidence type="ECO:0000313" key="3">
    <source>
        <dbReference type="Proteomes" id="UP001596056"/>
    </source>
</evidence>
<organism evidence="2 3">
    <name type="scientific">Rubellimicrobium aerolatum</name>
    <dbReference type="NCBI Taxonomy" id="490979"/>
    <lineage>
        <taxon>Bacteria</taxon>
        <taxon>Pseudomonadati</taxon>
        <taxon>Pseudomonadota</taxon>
        <taxon>Alphaproteobacteria</taxon>
        <taxon>Rhodobacterales</taxon>
        <taxon>Roseobacteraceae</taxon>
        <taxon>Rubellimicrobium</taxon>
    </lineage>
</organism>
<accession>A0ABW0SFR3</accession>
<dbReference type="PANTHER" id="PTHR12526">
    <property type="entry name" value="GLYCOSYLTRANSFERASE"/>
    <property type="match status" value="1"/>
</dbReference>
<name>A0ABW0SFR3_9RHOB</name>
<keyword evidence="3" id="KW-1185">Reference proteome</keyword>
<dbReference type="Proteomes" id="UP001596056">
    <property type="component" value="Unassembled WGS sequence"/>
</dbReference>
<comment type="caution">
    <text evidence="2">The sequence shown here is derived from an EMBL/GenBank/DDBJ whole genome shotgun (WGS) entry which is preliminary data.</text>
</comment>
<dbReference type="Gene3D" id="3.40.50.2000">
    <property type="entry name" value="Glycogen Phosphorylase B"/>
    <property type="match status" value="2"/>
</dbReference>
<dbReference type="InterPro" id="IPR001296">
    <property type="entry name" value="Glyco_trans_1"/>
</dbReference>
<dbReference type="PANTHER" id="PTHR12526:SF636">
    <property type="entry name" value="BLL3647 PROTEIN"/>
    <property type="match status" value="1"/>
</dbReference>
<feature type="domain" description="Glycosyl transferase family 1" evidence="1">
    <location>
        <begin position="209"/>
        <end position="373"/>
    </location>
</feature>
<evidence type="ECO:0000259" key="1">
    <source>
        <dbReference type="Pfam" id="PF00534"/>
    </source>
</evidence>